<gene>
    <name evidence="1" type="ORF">LEA_08272</name>
</gene>
<sequence>AGLDVNTIYAKSQLLLCSYRRICWSVQNDAYYLMDESCHYGEDYTAALAYLMEFAPDVQREKFEYRIQNLMESEHWIQLIDLAIERVRTFTSGGPICRTSFKKLPDGSGVQSR</sequence>
<feature type="non-terminal residue" evidence="1">
    <location>
        <position position="1"/>
    </location>
</feature>
<name>K1UD83_9ZZZZ</name>
<evidence type="ECO:0000313" key="1">
    <source>
        <dbReference type="EMBL" id="EKC69476.1"/>
    </source>
</evidence>
<protein>
    <submittedName>
        <fullName evidence="1">Uncharacterized protein</fullName>
    </submittedName>
</protein>
<accession>K1UD83</accession>
<reference evidence="1" key="1">
    <citation type="journal article" date="2013" name="Environ. Microbiol.">
        <title>Microbiota from the distal guts of lean and obese adolescents exhibit partial functional redundancy besides clear differences in community structure.</title>
        <authorList>
            <person name="Ferrer M."/>
            <person name="Ruiz A."/>
            <person name="Lanza F."/>
            <person name="Haange S.B."/>
            <person name="Oberbach A."/>
            <person name="Till H."/>
            <person name="Bargiela R."/>
            <person name="Campoy C."/>
            <person name="Segura M.T."/>
            <person name="Richter M."/>
            <person name="von Bergen M."/>
            <person name="Seifert J."/>
            <person name="Suarez A."/>
        </authorList>
    </citation>
    <scope>NUCLEOTIDE SEQUENCE</scope>
</reference>
<proteinExistence type="predicted"/>
<dbReference type="AlphaFoldDB" id="K1UD83"/>
<organism evidence="1">
    <name type="scientific">human gut metagenome</name>
    <dbReference type="NCBI Taxonomy" id="408170"/>
    <lineage>
        <taxon>unclassified sequences</taxon>
        <taxon>metagenomes</taxon>
        <taxon>organismal metagenomes</taxon>
    </lineage>
</organism>
<dbReference type="EMBL" id="AJWY01005489">
    <property type="protein sequence ID" value="EKC69476.1"/>
    <property type="molecule type" value="Genomic_DNA"/>
</dbReference>
<comment type="caution">
    <text evidence="1">The sequence shown here is derived from an EMBL/GenBank/DDBJ whole genome shotgun (WGS) entry which is preliminary data.</text>
</comment>